<evidence type="ECO:0000313" key="2">
    <source>
        <dbReference type="EMBL" id="SDE29316.1"/>
    </source>
</evidence>
<dbReference type="RefSeq" id="WP_092085339.1">
    <property type="nucleotide sequence ID" value="NZ_FMZW01000023.1"/>
</dbReference>
<proteinExistence type="predicted"/>
<keyword evidence="1" id="KW-1133">Transmembrane helix</keyword>
<feature type="transmembrane region" description="Helical" evidence="1">
    <location>
        <begin position="12"/>
        <end position="32"/>
    </location>
</feature>
<evidence type="ECO:0000313" key="3">
    <source>
        <dbReference type="Proteomes" id="UP000199245"/>
    </source>
</evidence>
<sequence>MSAETRLTCLRIALVAVGLIAIFAVYPLFQLWPSGWSWGHGHSHYPMMIVGIYATLGVFLLLAARDPLQHRSLIWFTVWSSVVHGGIMAVQAVGDEAERGHLLGDVPALLLIALVLAWLMPKPAVAAA</sequence>
<keyword evidence="1" id="KW-0812">Transmembrane</keyword>
<organism evidence="2 3">
    <name type="scientific">Bradyrhizobium brasilense</name>
    <dbReference type="NCBI Taxonomy" id="1419277"/>
    <lineage>
        <taxon>Bacteria</taxon>
        <taxon>Pseudomonadati</taxon>
        <taxon>Pseudomonadota</taxon>
        <taxon>Alphaproteobacteria</taxon>
        <taxon>Hyphomicrobiales</taxon>
        <taxon>Nitrobacteraceae</taxon>
        <taxon>Bradyrhizobium</taxon>
    </lineage>
</organism>
<dbReference type="Pfam" id="PF20337">
    <property type="entry name" value="DUF6632"/>
    <property type="match status" value="1"/>
</dbReference>
<reference evidence="2 3" key="1">
    <citation type="submission" date="2016-10" db="EMBL/GenBank/DDBJ databases">
        <authorList>
            <person name="de Groot N.N."/>
        </authorList>
    </citation>
    <scope>NUCLEOTIDE SEQUENCE [LARGE SCALE GENOMIC DNA]</scope>
    <source>
        <strain evidence="2 3">R5</strain>
    </source>
</reference>
<protein>
    <recommendedName>
        <fullName evidence="4">DUF4345 domain-containing protein</fullName>
    </recommendedName>
</protein>
<accession>A0A1G7BSH0</accession>
<evidence type="ECO:0008006" key="4">
    <source>
        <dbReference type="Google" id="ProtNLM"/>
    </source>
</evidence>
<feature type="transmembrane region" description="Helical" evidence="1">
    <location>
        <begin position="44"/>
        <end position="64"/>
    </location>
</feature>
<evidence type="ECO:0000256" key="1">
    <source>
        <dbReference type="SAM" id="Phobius"/>
    </source>
</evidence>
<feature type="transmembrane region" description="Helical" evidence="1">
    <location>
        <begin position="73"/>
        <end position="94"/>
    </location>
</feature>
<keyword evidence="1" id="KW-0472">Membrane</keyword>
<dbReference type="AlphaFoldDB" id="A0A1G7BSH0"/>
<gene>
    <name evidence="2" type="ORF">SAMN05216337_102360</name>
</gene>
<feature type="transmembrane region" description="Helical" evidence="1">
    <location>
        <begin position="100"/>
        <end position="120"/>
    </location>
</feature>
<name>A0A1G7BSH0_9BRAD</name>
<dbReference type="EMBL" id="FMZW01000023">
    <property type="protein sequence ID" value="SDE29316.1"/>
    <property type="molecule type" value="Genomic_DNA"/>
</dbReference>
<dbReference type="InterPro" id="IPR046572">
    <property type="entry name" value="DUF6632"/>
</dbReference>
<dbReference type="Proteomes" id="UP000199245">
    <property type="component" value="Unassembled WGS sequence"/>
</dbReference>